<protein>
    <submittedName>
        <fullName evidence="2">Nuclear-pore anchor-like protein</fullName>
    </submittedName>
</protein>
<keyword evidence="3" id="KW-1185">Reference proteome</keyword>
<feature type="compositionally biased region" description="Basic and acidic residues" evidence="1">
    <location>
        <begin position="35"/>
        <end position="47"/>
    </location>
</feature>
<feature type="compositionally biased region" description="Polar residues" evidence="1">
    <location>
        <begin position="48"/>
        <end position="58"/>
    </location>
</feature>
<evidence type="ECO:0000313" key="3">
    <source>
        <dbReference type="Proteomes" id="UP000265520"/>
    </source>
</evidence>
<feature type="compositionally biased region" description="Acidic residues" evidence="1">
    <location>
        <begin position="118"/>
        <end position="130"/>
    </location>
</feature>
<dbReference type="AlphaFoldDB" id="A0A392QRJ2"/>
<accession>A0A392QRJ2</accession>
<comment type="caution">
    <text evidence="2">The sequence shown here is derived from an EMBL/GenBank/DDBJ whole genome shotgun (WGS) entry which is preliminary data.</text>
</comment>
<dbReference type="Proteomes" id="UP000265520">
    <property type="component" value="Unassembled WGS sequence"/>
</dbReference>
<evidence type="ECO:0000256" key="1">
    <source>
        <dbReference type="SAM" id="MobiDB-lite"/>
    </source>
</evidence>
<evidence type="ECO:0000313" key="2">
    <source>
        <dbReference type="EMBL" id="MCI27011.1"/>
    </source>
</evidence>
<feature type="non-terminal residue" evidence="2">
    <location>
        <position position="1"/>
    </location>
</feature>
<proteinExistence type="predicted"/>
<feature type="non-terminal residue" evidence="2">
    <location>
        <position position="175"/>
    </location>
</feature>
<reference evidence="2 3" key="1">
    <citation type="journal article" date="2018" name="Front. Plant Sci.">
        <title>Red Clover (Trifolium pratense) and Zigzag Clover (T. medium) - A Picture of Genomic Similarities and Differences.</title>
        <authorList>
            <person name="Dluhosova J."/>
            <person name="Istvanek J."/>
            <person name="Nedelnik J."/>
            <person name="Repkova J."/>
        </authorList>
    </citation>
    <scope>NUCLEOTIDE SEQUENCE [LARGE SCALE GENOMIC DNA]</scope>
    <source>
        <strain evidence="3">cv. 10/8</strain>
        <tissue evidence="2">Leaf</tissue>
    </source>
</reference>
<feature type="region of interest" description="Disordered" evidence="1">
    <location>
        <begin position="1"/>
        <end position="175"/>
    </location>
</feature>
<sequence length="175" mass="18627">SKDPPHLDGTSQDELQADKTGISEENLDQPAETKMISDEMQRDHTEIDNQQSTLPLNSETEEGELLQEAGDPEGSCDASNMENQESREATPEPSPARGDDDALEAGEINSPEVSSDDKNDEGDLVEDAADCSDKLVDNEPITVESDPVAEAAPVASESNLQSSVVESSSSKLPVS</sequence>
<feature type="compositionally biased region" description="Low complexity" evidence="1">
    <location>
        <begin position="156"/>
        <end position="175"/>
    </location>
</feature>
<dbReference type="EMBL" id="LXQA010156807">
    <property type="protein sequence ID" value="MCI27011.1"/>
    <property type="molecule type" value="Genomic_DNA"/>
</dbReference>
<organism evidence="2 3">
    <name type="scientific">Trifolium medium</name>
    <dbReference type="NCBI Taxonomy" id="97028"/>
    <lineage>
        <taxon>Eukaryota</taxon>
        <taxon>Viridiplantae</taxon>
        <taxon>Streptophyta</taxon>
        <taxon>Embryophyta</taxon>
        <taxon>Tracheophyta</taxon>
        <taxon>Spermatophyta</taxon>
        <taxon>Magnoliopsida</taxon>
        <taxon>eudicotyledons</taxon>
        <taxon>Gunneridae</taxon>
        <taxon>Pentapetalae</taxon>
        <taxon>rosids</taxon>
        <taxon>fabids</taxon>
        <taxon>Fabales</taxon>
        <taxon>Fabaceae</taxon>
        <taxon>Papilionoideae</taxon>
        <taxon>50 kb inversion clade</taxon>
        <taxon>NPAAA clade</taxon>
        <taxon>Hologalegina</taxon>
        <taxon>IRL clade</taxon>
        <taxon>Trifolieae</taxon>
        <taxon>Trifolium</taxon>
    </lineage>
</organism>
<name>A0A392QRJ2_9FABA</name>